<dbReference type="OrthoDB" id="9794834at2"/>
<sequence>MAYIADNIIEEDTLSLLAEFTEKYGKPLTAPVPIEDLLEFVYGICPETAEFPDDDILAHSSVDKNGKITMRVNPCIYPYPPYNNHKQAGRFHFSLAHEVGHIRLHLPEILAAYKMDDLFDGDAPKEYSVYRKSEEHPKKRKEQKEIQADIYAKLLLMPQSLILQEWEKMFGPDSGPQNVFKEMEELRQNSLYPDSVRPKVAKDLAAIFEVSAEAMQYRLEKLHLIETEEQLQGSLF</sequence>
<dbReference type="PANTHER" id="PTHR43236:SF1">
    <property type="entry name" value="BLL7220 PROTEIN"/>
    <property type="match status" value="1"/>
</dbReference>
<evidence type="ECO:0000313" key="3">
    <source>
        <dbReference type="Proteomes" id="UP000245959"/>
    </source>
</evidence>
<evidence type="ECO:0000259" key="1">
    <source>
        <dbReference type="Pfam" id="PF06114"/>
    </source>
</evidence>
<protein>
    <submittedName>
        <fullName evidence="2">Zn-dependent peptidase ImmA (M78 family)</fullName>
    </submittedName>
</protein>
<dbReference type="PANTHER" id="PTHR43236">
    <property type="entry name" value="ANTITOXIN HIGA1"/>
    <property type="match status" value="1"/>
</dbReference>
<organism evidence="2 3">
    <name type="scientific">Victivallis vadensis</name>
    <dbReference type="NCBI Taxonomy" id="172901"/>
    <lineage>
        <taxon>Bacteria</taxon>
        <taxon>Pseudomonadati</taxon>
        <taxon>Lentisphaerota</taxon>
        <taxon>Lentisphaeria</taxon>
        <taxon>Victivallales</taxon>
        <taxon>Victivallaceae</taxon>
        <taxon>Victivallis</taxon>
    </lineage>
</organism>
<dbReference type="GeneID" id="78296283"/>
<name>A0A2U1AQC4_9BACT</name>
<dbReference type="InterPro" id="IPR052345">
    <property type="entry name" value="Rad_response_metalloprotease"/>
</dbReference>
<dbReference type="Proteomes" id="UP000245959">
    <property type="component" value="Unassembled WGS sequence"/>
</dbReference>
<dbReference type="InterPro" id="IPR010359">
    <property type="entry name" value="IrrE_HExxH"/>
</dbReference>
<feature type="domain" description="IrrE N-terminal-like" evidence="1">
    <location>
        <begin position="82"/>
        <end position="220"/>
    </location>
</feature>
<dbReference type="RefSeq" id="WP_116884997.1">
    <property type="nucleotide sequence ID" value="NZ_CABMMC010000029.1"/>
</dbReference>
<dbReference type="Gene3D" id="1.10.10.2910">
    <property type="match status" value="1"/>
</dbReference>
<proteinExistence type="predicted"/>
<dbReference type="Pfam" id="PF06114">
    <property type="entry name" value="Peptidase_M78"/>
    <property type="match status" value="1"/>
</dbReference>
<dbReference type="EMBL" id="QEKH01000025">
    <property type="protein sequence ID" value="PVY38629.1"/>
    <property type="molecule type" value="Genomic_DNA"/>
</dbReference>
<evidence type="ECO:0000313" key="2">
    <source>
        <dbReference type="EMBL" id="PVY38629.1"/>
    </source>
</evidence>
<keyword evidence="3" id="KW-1185">Reference proteome</keyword>
<dbReference type="AlphaFoldDB" id="A0A2U1AQC4"/>
<gene>
    <name evidence="2" type="ORF">C8D82_12554</name>
</gene>
<comment type="caution">
    <text evidence="2">The sequence shown here is derived from an EMBL/GenBank/DDBJ whole genome shotgun (WGS) entry which is preliminary data.</text>
</comment>
<accession>A0A2U1AQC4</accession>
<reference evidence="2 3" key="1">
    <citation type="submission" date="2018-04" db="EMBL/GenBank/DDBJ databases">
        <title>Genomic Encyclopedia of Type Strains, Phase IV (KMG-IV): sequencing the most valuable type-strain genomes for metagenomic binning, comparative biology and taxonomic classification.</title>
        <authorList>
            <person name="Goeker M."/>
        </authorList>
    </citation>
    <scope>NUCLEOTIDE SEQUENCE [LARGE SCALE GENOMIC DNA]</scope>
    <source>
        <strain evidence="2 3">DSM 14823</strain>
    </source>
</reference>